<dbReference type="AlphaFoldDB" id="M1WSM9"/>
<dbReference type="InterPro" id="IPR006362">
    <property type="entry name" value="Cbl_synth_CobM/CibF"/>
</dbReference>
<dbReference type="InterPro" id="IPR050161">
    <property type="entry name" value="Siro_Cobalamin_biosynth"/>
</dbReference>
<evidence type="ECO:0000313" key="8">
    <source>
        <dbReference type="EMBL" id="CCH48982.1"/>
    </source>
</evidence>
<gene>
    <name evidence="8" type="primary">cbiF</name>
    <name evidence="8" type="ordered locus">BN4_11747</name>
</gene>
<evidence type="ECO:0000313" key="9">
    <source>
        <dbReference type="Proteomes" id="UP000011724"/>
    </source>
</evidence>
<evidence type="ECO:0000256" key="4">
    <source>
        <dbReference type="ARBA" id="ARBA00022603"/>
    </source>
</evidence>
<protein>
    <submittedName>
        <fullName evidence="8">Cobalt-precorrin-4 C(11)-methyltransferase</fullName>
        <ecNumber evidence="8">2.1.1.-</ecNumber>
    </submittedName>
</protein>
<dbReference type="RefSeq" id="WP_015415026.1">
    <property type="nucleotide sequence ID" value="NC_020409.1"/>
</dbReference>
<dbReference type="PANTHER" id="PTHR45790:SF4">
    <property type="entry name" value="COBALT-PRECORRIN-4 C(11)-METHYLTRANSFERASE"/>
    <property type="match status" value="1"/>
</dbReference>
<sequence length="256" mass="26992">MHDSKVYFIGAGPGDPELITVKGQRLIAEADLVLYAGSLVPQAVVAGAGKNARVVDSAPLNLEETHAVMMETLASGGGVARVHTGDPSLYGAIREQMALLDRDGITYSVIPGVTAGFAAAAAACRSFTIPEVTQTLIFTRLAGRTPVPEAENLRALAAHGAAMCIYLSAGDPEGLQHELEKGGLSPQTAIAMAYRVGWPEERLILTELGALAQTARENELTRQTVFLVLPGQGKLDAGEARSLLYDAGFEHGYRKP</sequence>
<dbReference type="NCBIfam" id="TIGR01465">
    <property type="entry name" value="cobM_cbiF"/>
    <property type="match status" value="1"/>
</dbReference>
<dbReference type="KEGG" id="dpi:BN4_11747"/>
<dbReference type="InterPro" id="IPR014776">
    <property type="entry name" value="4pyrrole_Mease_sub2"/>
</dbReference>
<keyword evidence="3" id="KW-0169">Cobalamin biosynthesis</keyword>
<reference evidence="8 9" key="1">
    <citation type="journal article" date="2013" name="PLoS ONE">
        <title>The first genomic and proteomic characterization of a deep-sea sulfate reducer: insights into the piezophilic lifestyle of Desulfovibrio piezophilus.</title>
        <authorList>
            <person name="Pradel N."/>
            <person name="Ji B."/>
            <person name="Gimenez G."/>
            <person name="Talla E."/>
            <person name="Lenoble P."/>
            <person name="Garel M."/>
            <person name="Tamburini C."/>
            <person name="Fourquet P."/>
            <person name="Lebrun R."/>
            <person name="Bertin P."/>
            <person name="Denis Y."/>
            <person name="Pophillat M."/>
            <person name="Barbe V."/>
            <person name="Ollivier B."/>
            <person name="Dolla A."/>
        </authorList>
    </citation>
    <scope>NUCLEOTIDE SEQUENCE [LARGE SCALE GENOMIC DNA]</scope>
    <source>
        <strain evidence="9">DSM 10523 / SB164P1</strain>
    </source>
</reference>
<evidence type="ECO:0000256" key="1">
    <source>
        <dbReference type="ARBA" id="ARBA00004953"/>
    </source>
</evidence>
<dbReference type="STRING" id="1322246.BN4_11747"/>
<dbReference type="GO" id="GO:0009236">
    <property type="term" value="P:cobalamin biosynthetic process"/>
    <property type="evidence" value="ECO:0007669"/>
    <property type="project" value="UniProtKB-UniPathway"/>
</dbReference>
<dbReference type="Gene3D" id="3.40.1010.10">
    <property type="entry name" value="Cobalt-precorrin-4 Transmethylase, Domain 1"/>
    <property type="match status" value="1"/>
</dbReference>
<dbReference type="Pfam" id="PF00590">
    <property type="entry name" value="TP_methylase"/>
    <property type="match status" value="1"/>
</dbReference>
<dbReference type="EC" id="2.1.1.-" evidence="8"/>
<dbReference type="Gene3D" id="3.30.950.10">
    <property type="entry name" value="Methyltransferase, Cobalt-precorrin-4 Transmethylase, Domain 2"/>
    <property type="match status" value="1"/>
</dbReference>
<dbReference type="InterPro" id="IPR035996">
    <property type="entry name" value="4pyrrol_Methylase_sf"/>
</dbReference>
<dbReference type="GO" id="GO:0046026">
    <property type="term" value="F:precorrin-4 C11-methyltransferase activity"/>
    <property type="evidence" value="ECO:0007669"/>
    <property type="project" value="InterPro"/>
</dbReference>
<organism evidence="8 9">
    <name type="scientific">Pseudodesulfovibrio piezophilus (strain DSM 21447 / JCM 15486 / C1TLV30)</name>
    <name type="common">Desulfovibrio piezophilus</name>
    <dbReference type="NCBI Taxonomy" id="1322246"/>
    <lineage>
        <taxon>Bacteria</taxon>
        <taxon>Pseudomonadati</taxon>
        <taxon>Thermodesulfobacteriota</taxon>
        <taxon>Desulfovibrionia</taxon>
        <taxon>Desulfovibrionales</taxon>
        <taxon>Desulfovibrionaceae</taxon>
    </lineage>
</organism>
<dbReference type="InterPro" id="IPR003043">
    <property type="entry name" value="Uropor_MeTrfase_CS"/>
</dbReference>
<dbReference type="HOGENOM" id="CLU_011276_7_1_7"/>
<dbReference type="Proteomes" id="UP000011724">
    <property type="component" value="Chromosome"/>
</dbReference>
<keyword evidence="6" id="KW-0949">S-adenosyl-L-methionine</keyword>
<evidence type="ECO:0000256" key="6">
    <source>
        <dbReference type="ARBA" id="ARBA00022691"/>
    </source>
</evidence>
<evidence type="ECO:0000256" key="3">
    <source>
        <dbReference type="ARBA" id="ARBA00022573"/>
    </source>
</evidence>
<dbReference type="InterPro" id="IPR000878">
    <property type="entry name" value="4pyrrol_Mease"/>
</dbReference>
<keyword evidence="5 8" id="KW-0808">Transferase</keyword>
<comment type="pathway">
    <text evidence="1">Cofactor biosynthesis; adenosylcobalamin biosynthesis.</text>
</comment>
<dbReference type="OrthoDB" id="9815856at2"/>
<dbReference type="BioCyc" id="DPIE1322246:BN4_RS08765-MONOMER"/>
<accession>M1WSM9</accession>
<dbReference type="PANTHER" id="PTHR45790">
    <property type="entry name" value="SIROHEME SYNTHASE-RELATED"/>
    <property type="match status" value="1"/>
</dbReference>
<dbReference type="PROSITE" id="PS00839">
    <property type="entry name" value="SUMT_1"/>
    <property type="match status" value="1"/>
</dbReference>
<keyword evidence="4 8" id="KW-0489">Methyltransferase</keyword>
<dbReference type="SUPFAM" id="SSF53790">
    <property type="entry name" value="Tetrapyrrole methylase"/>
    <property type="match status" value="1"/>
</dbReference>
<feature type="domain" description="Tetrapyrrole methylase" evidence="7">
    <location>
        <begin position="5"/>
        <end position="211"/>
    </location>
</feature>
<keyword evidence="9" id="KW-1185">Reference proteome</keyword>
<evidence type="ECO:0000256" key="5">
    <source>
        <dbReference type="ARBA" id="ARBA00022679"/>
    </source>
</evidence>
<dbReference type="EMBL" id="FO203427">
    <property type="protein sequence ID" value="CCH48982.1"/>
    <property type="molecule type" value="Genomic_DNA"/>
</dbReference>
<comment type="similarity">
    <text evidence="2">Belongs to the precorrin methyltransferase family.</text>
</comment>
<reference evidence="9" key="2">
    <citation type="journal article" date="2013" name="Stand. Genomic Sci.">
        <title>Complete genome sequence of Desulfocapsa sulfexigens, a marine deltaproteobacterium specialized in disproportionating inorganic sulfur compounds.</title>
        <authorList>
            <person name="Finster K.W."/>
            <person name="Kjeldsen K.U."/>
            <person name="Kube M."/>
            <person name="Reinhardt R."/>
            <person name="Mussmann M."/>
            <person name="Amann R."/>
            <person name="Schreiber L."/>
        </authorList>
    </citation>
    <scope>NUCLEOTIDE SEQUENCE [LARGE SCALE GENOMIC DNA]</scope>
    <source>
        <strain evidence="9">DSM 10523 / SB164P1</strain>
    </source>
</reference>
<dbReference type="CDD" id="cd11641">
    <property type="entry name" value="Precorrin-4_C11-MT"/>
    <property type="match status" value="1"/>
</dbReference>
<dbReference type="InterPro" id="IPR014777">
    <property type="entry name" value="4pyrrole_Mease_sub1"/>
</dbReference>
<dbReference type="UniPathway" id="UPA00148"/>
<dbReference type="eggNOG" id="COG2875">
    <property type="taxonomic scope" value="Bacteria"/>
</dbReference>
<evidence type="ECO:0000259" key="7">
    <source>
        <dbReference type="Pfam" id="PF00590"/>
    </source>
</evidence>
<evidence type="ECO:0000256" key="2">
    <source>
        <dbReference type="ARBA" id="ARBA00005879"/>
    </source>
</evidence>
<dbReference type="PATRIC" id="fig|879567.3.peg.1835"/>
<proteinExistence type="inferred from homology"/>
<name>M1WSM9_PSEP2</name>
<dbReference type="GO" id="GO:0032259">
    <property type="term" value="P:methylation"/>
    <property type="evidence" value="ECO:0007669"/>
    <property type="project" value="UniProtKB-KW"/>
</dbReference>